<dbReference type="FunCoup" id="Q01YQ3">
    <property type="interactions" value="673"/>
</dbReference>
<dbReference type="PRINTS" id="PR00420">
    <property type="entry name" value="RNGMNOXGNASE"/>
</dbReference>
<dbReference type="SUPFAM" id="SSF51905">
    <property type="entry name" value="FAD/NAD(P)-binding domain"/>
    <property type="match status" value="1"/>
</dbReference>
<name>Q01YQ3_SOLUE</name>
<proteinExistence type="predicted"/>
<dbReference type="HOGENOM" id="CLU_024648_5_0_0"/>
<evidence type="ECO:0000313" key="2">
    <source>
        <dbReference type="EMBL" id="ABJ85212.1"/>
    </source>
</evidence>
<dbReference type="PANTHER" id="PTHR42685:SF22">
    <property type="entry name" value="CONDITIONED MEDIUM FACTOR RECEPTOR 1"/>
    <property type="match status" value="1"/>
</dbReference>
<dbReference type="AlphaFoldDB" id="Q01YQ3"/>
<accession>Q01YQ3</accession>
<feature type="domain" description="FAD/NAD(P)-binding" evidence="1">
    <location>
        <begin position="3"/>
        <end position="147"/>
    </location>
</feature>
<dbReference type="eggNOG" id="COG0644">
    <property type="taxonomic scope" value="Bacteria"/>
</dbReference>
<protein>
    <submittedName>
        <fullName evidence="2">Geranylgeranyl reductase</fullName>
    </submittedName>
</protein>
<dbReference type="InterPro" id="IPR036188">
    <property type="entry name" value="FAD/NAD-bd_sf"/>
</dbReference>
<dbReference type="KEGG" id="sus:Acid_4250"/>
<dbReference type="EMBL" id="CP000473">
    <property type="protein sequence ID" value="ABJ85212.1"/>
    <property type="molecule type" value="Genomic_DNA"/>
</dbReference>
<sequence length="390" mass="42799" precursor="true">MKRVAILGGGPAGAFAAETLASAGLGVILMDEKLAWEKPCGGGLTHKAYSQYPFLIENSTPKRLVTETVLAAPKAGEVTLQLGDPLLIYSRLDLNRMLLERAERAGAQIEKTRVMEMNRKGSGWQLRTAAGNLDADFCIVATGARNPLRDVGTQLTPPDTMAALGYYVQGDQARIDIQFLPDLEGYIWIFPRCGHLSIGICGKGEPASSLRKRLEAYMAGRGINWKGAAFYSHLLPSLDTKSWKQNRVSGEGWMAVGDAAGLVDPITGEGLYYAIRSADLAAQSLLADAGQEENALQYRRLLRRDFAADLEFGSRLAKRVFMGRFMLGTVPQRMVEFTRRSPRFANVMQDLFAGKQPYLGLKRRLLRNLNGSLYEIAMSFGFSRVVPKAG</sequence>
<dbReference type="STRING" id="234267.Acid_4250"/>
<organism evidence="2">
    <name type="scientific">Solibacter usitatus (strain Ellin6076)</name>
    <dbReference type="NCBI Taxonomy" id="234267"/>
    <lineage>
        <taxon>Bacteria</taxon>
        <taxon>Pseudomonadati</taxon>
        <taxon>Acidobacteriota</taxon>
        <taxon>Terriglobia</taxon>
        <taxon>Bryobacterales</taxon>
        <taxon>Solibacteraceae</taxon>
        <taxon>Candidatus Solibacter</taxon>
    </lineage>
</organism>
<dbReference type="OrthoDB" id="9806565at2"/>
<reference evidence="2" key="1">
    <citation type="submission" date="2006-10" db="EMBL/GenBank/DDBJ databases">
        <title>Complete sequence of Solibacter usitatus Ellin6076.</title>
        <authorList>
            <consortium name="US DOE Joint Genome Institute"/>
            <person name="Copeland A."/>
            <person name="Lucas S."/>
            <person name="Lapidus A."/>
            <person name="Barry K."/>
            <person name="Detter J.C."/>
            <person name="Glavina del Rio T."/>
            <person name="Hammon N."/>
            <person name="Israni S."/>
            <person name="Dalin E."/>
            <person name="Tice H."/>
            <person name="Pitluck S."/>
            <person name="Thompson L.S."/>
            <person name="Brettin T."/>
            <person name="Bruce D."/>
            <person name="Han C."/>
            <person name="Tapia R."/>
            <person name="Gilna P."/>
            <person name="Schmutz J."/>
            <person name="Larimer F."/>
            <person name="Land M."/>
            <person name="Hauser L."/>
            <person name="Kyrpides N."/>
            <person name="Mikhailova N."/>
            <person name="Janssen P.H."/>
            <person name="Kuske C.R."/>
            <person name="Richardson P."/>
        </authorList>
    </citation>
    <scope>NUCLEOTIDE SEQUENCE</scope>
    <source>
        <strain evidence="2">Ellin6076</strain>
    </source>
</reference>
<dbReference type="InterPro" id="IPR023753">
    <property type="entry name" value="FAD/NAD-binding_dom"/>
</dbReference>
<dbReference type="Pfam" id="PF07992">
    <property type="entry name" value="Pyr_redox_2"/>
    <property type="match status" value="1"/>
</dbReference>
<dbReference type="InParanoid" id="Q01YQ3"/>
<gene>
    <name evidence="2" type="ordered locus">Acid_4250</name>
</gene>
<dbReference type="PANTHER" id="PTHR42685">
    <property type="entry name" value="GERANYLGERANYL DIPHOSPHATE REDUCTASE"/>
    <property type="match status" value="1"/>
</dbReference>
<dbReference type="InterPro" id="IPR050407">
    <property type="entry name" value="Geranylgeranyl_reductase"/>
</dbReference>
<dbReference type="Gene3D" id="3.50.50.60">
    <property type="entry name" value="FAD/NAD(P)-binding domain"/>
    <property type="match status" value="1"/>
</dbReference>
<evidence type="ECO:0000259" key="1">
    <source>
        <dbReference type="Pfam" id="PF07992"/>
    </source>
</evidence>
<dbReference type="GO" id="GO:0016491">
    <property type="term" value="F:oxidoreductase activity"/>
    <property type="evidence" value="ECO:0007669"/>
    <property type="project" value="InterPro"/>
</dbReference>